<dbReference type="AlphaFoldDB" id="A0A4P9W8P9"/>
<organism evidence="2 3">
    <name type="scientific">Blyttiomyces helicus</name>
    <dbReference type="NCBI Taxonomy" id="388810"/>
    <lineage>
        <taxon>Eukaryota</taxon>
        <taxon>Fungi</taxon>
        <taxon>Fungi incertae sedis</taxon>
        <taxon>Chytridiomycota</taxon>
        <taxon>Chytridiomycota incertae sedis</taxon>
        <taxon>Chytridiomycetes</taxon>
        <taxon>Chytridiomycetes incertae sedis</taxon>
        <taxon>Blyttiomyces</taxon>
    </lineage>
</organism>
<keyword evidence="3" id="KW-1185">Reference proteome</keyword>
<gene>
    <name evidence="2" type="ORF">BDK51DRAFT_37342</name>
</gene>
<reference evidence="3" key="1">
    <citation type="journal article" date="2018" name="Nat. Microbiol.">
        <title>Leveraging single-cell genomics to expand the fungal tree of life.</title>
        <authorList>
            <person name="Ahrendt S.R."/>
            <person name="Quandt C.A."/>
            <person name="Ciobanu D."/>
            <person name="Clum A."/>
            <person name="Salamov A."/>
            <person name="Andreopoulos B."/>
            <person name="Cheng J.F."/>
            <person name="Woyke T."/>
            <person name="Pelin A."/>
            <person name="Henrissat B."/>
            <person name="Reynolds N.K."/>
            <person name="Benny G.L."/>
            <person name="Smith M.E."/>
            <person name="James T.Y."/>
            <person name="Grigoriev I.V."/>
        </authorList>
    </citation>
    <scope>NUCLEOTIDE SEQUENCE [LARGE SCALE GENOMIC DNA]</scope>
</reference>
<keyword evidence="1" id="KW-0472">Membrane</keyword>
<keyword evidence="1" id="KW-0812">Transmembrane</keyword>
<dbReference type="Proteomes" id="UP000269721">
    <property type="component" value="Unassembled WGS sequence"/>
</dbReference>
<accession>A0A4P9W8P9</accession>
<evidence type="ECO:0000256" key="1">
    <source>
        <dbReference type="SAM" id="Phobius"/>
    </source>
</evidence>
<name>A0A4P9W8P9_9FUNG</name>
<sequence length="226" mass="24041">MGVGARNEAAPNEPGPSPALSSVVGGHFKDFGNCADVGRHRASAMRAVLGTRFRVTWGLAVFCRQRPVLFFLALFSVVTVVAARSTPSGTALNMRRRHGKASHHRNLLHSTSNPFPSLTYSSTMKFLLAVLAVALLATEGQSTQNHAISPTYSPQTTPHRHYPVSVSAGNPGGPTPRPVSGKTSAFELSSAGCQALEPDRCPPLSVDLTINKTFLDCTFSSPSPFE</sequence>
<keyword evidence="1" id="KW-1133">Transmembrane helix</keyword>
<feature type="transmembrane region" description="Helical" evidence="1">
    <location>
        <begin position="68"/>
        <end position="86"/>
    </location>
</feature>
<evidence type="ECO:0000313" key="2">
    <source>
        <dbReference type="EMBL" id="RKO88911.1"/>
    </source>
</evidence>
<proteinExistence type="predicted"/>
<evidence type="ECO:0000313" key="3">
    <source>
        <dbReference type="Proteomes" id="UP000269721"/>
    </source>
</evidence>
<dbReference type="EMBL" id="KZ996402">
    <property type="protein sequence ID" value="RKO88911.1"/>
    <property type="molecule type" value="Genomic_DNA"/>
</dbReference>
<protein>
    <submittedName>
        <fullName evidence="2">Uncharacterized protein</fullName>
    </submittedName>
</protein>